<evidence type="ECO:0000259" key="13">
    <source>
        <dbReference type="PROSITE" id="PS51384"/>
    </source>
</evidence>
<dbReference type="InterPro" id="IPR013130">
    <property type="entry name" value="Fe3_Rdtase_TM_dom"/>
</dbReference>
<dbReference type="GO" id="GO:0000293">
    <property type="term" value="F:ferric-chelate reductase activity"/>
    <property type="evidence" value="ECO:0007669"/>
    <property type="project" value="UniProtKB-ARBA"/>
</dbReference>
<dbReference type="Gene3D" id="3.40.50.80">
    <property type="entry name" value="Nucleotide-binding domain of ferredoxin-NADP reductase (FNR) module"/>
    <property type="match status" value="1"/>
</dbReference>
<evidence type="ECO:0000256" key="11">
    <source>
        <dbReference type="SAM" id="MobiDB-lite"/>
    </source>
</evidence>
<dbReference type="AlphaFoldDB" id="A0AAD7X8X3"/>
<keyword evidence="9 12" id="KW-0472">Membrane</keyword>
<evidence type="ECO:0000313" key="15">
    <source>
        <dbReference type="Proteomes" id="UP001215151"/>
    </source>
</evidence>
<evidence type="ECO:0000256" key="2">
    <source>
        <dbReference type="ARBA" id="ARBA00006278"/>
    </source>
</evidence>
<dbReference type="InterPro" id="IPR039261">
    <property type="entry name" value="FNR_nucleotide-bd"/>
</dbReference>
<reference evidence="14" key="1">
    <citation type="submission" date="2022-11" db="EMBL/GenBank/DDBJ databases">
        <title>Genome Sequence of Cubamyces cubensis.</title>
        <authorList>
            <person name="Buettner E."/>
        </authorList>
    </citation>
    <scope>NUCLEOTIDE SEQUENCE</scope>
    <source>
        <strain evidence="14">MPL-01</strain>
    </source>
</reference>
<evidence type="ECO:0000256" key="7">
    <source>
        <dbReference type="ARBA" id="ARBA00023002"/>
    </source>
</evidence>
<organism evidence="14 15">
    <name type="scientific">Trametes cubensis</name>
    <dbReference type="NCBI Taxonomy" id="1111947"/>
    <lineage>
        <taxon>Eukaryota</taxon>
        <taxon>Fungi</taxon>
        <taxon>Dikarya</taxon>
        <taxon>Basidiomycota</taxon>
        <taxon>Agaricomycotina</taxon>
        <taxon>Agaricomycetes</taxon>
        <taxon>Polyporales</taxon>
        <taxon>Polyporaceae</taxon>
        <taxon>Trametes</taxon>
    </lineage>
</organism>
<keyword evidence="6 12" id="KW-1133">Transmembrane helix</keyword>
<keyword evidence="15" id="KW-1185">Reference proteome</keyword>
<dbReference type="PROSITE" id="PS51384">
    <property type="entry name" value="FAD_FR"/>
    <property type="match status" value="1"/>
</dbReference>
<dbReference type="InterPro" id="IPR013121">
    <property type="entry name" value="Fe_red_NAD-bd_6"/>
</dbReference>
<evidence type="ECO:0000256" key="10">
    <source>
        <dbReference type="ARBA" id="ARBA00023180"/>
    </source>
</evidence>
<evidence type="ECO:0000256" key="4">
    <source>
        <dbReference type="ARBA" id="ARBA00022692"/>
    </source>
</evidence>
<feature type="transmembrane region" description="Helical" evidence="12">
    <location>
        <begin position="209"/>
        <end position="230"/>
    </location>
</feature>
<keyword evidence="8" id="KW-0406">Ion transport</keyword>
<gene>
    <name evidence="14" type="ORF">ONZ51_g8819</name>
</gene>
<comment type="similarity">
    <text evidence="2">Belongs to the ferric reductase (FRE) family.</text>
</comment>
<feature type="region of interest" description="Disordered" evidence="11">
    <location>
        <begin position="517"/>
        <end position="540"/>
    </location>
</feature>
<feature type="transmembrane region" description="Helical" evidence="12">
    <location>
        <begin position="35"/>
        <end position="56"/>
    </location>
</feature>
<evidence type="ECO:0000256" key="8">
    <source>
        <dbReference type="ARBA" id="ARBA00023065"/>
    </source>
</evidence>
<dbReference type="PANTHER" id="PTHR32361">
    <property type="entry name" value="FERRIC/CUPRIC REDUCTASE TRANSMEMBRANE COMPONENT"/>
    <property type="match status" value="1"/>
</dbReference>
<dbReference type="Pfam" id="PF01794">
    <property type="entry name" value="Ferric_reduct"/>
    <property type="match status" value="1"/>
</dbReference>
<keyword evidence="10" id="KW-0325">Glycoprotein</keyword>
<keyword evidence="5" id="KW-0249">Electron transport</keyword>
<feature type="transmembrane region" description="Helical" evidence="12">
    <location>
        <begin position="242"/>
        <end position="261"/>
    </location>
</feature>
<evidence type="ECO:0000256" key="3">
    <source>
        <dbReference type="ARBA" id="ARBA00022448"/>
    </source>
</evidence>
<dbReference type="InterPro" id="IPR013112">
    <property type="entry name" value="FAD-bd_8"/>
</dbReference>
<keyword evidence="7" id="KW-0560">Oxidoreductase</keyword>
<feature type="domain" description="FAD-binding FR-type" evidence="13">
    <location>
        <begin position="299"/>
        <end position="430"/>
    </location>
</feature>
<comment type="subcellular location">
    <subcellularLocation>
        <location evidence="1">Membrane</location>
        <topology evidence="1">Multi-pass membrane protein</topology>
    </subcellularLocation>
</comment>
<evidence type="ECO:0000256" key="6">
    <source>
        <dbReference type="ARBA" id="ARBA00022989"/>
    </source>
</evidence>
<proteinExistence type="inferred from homology"/>
<dbReference type="GO" id="GO:0005886">
    <property type="term" value="C:plasma membrane"/>
    <property type="evidence" value="ECO:0007669"/>
    <property type="project" value="TreeGrafter"/>
</dbReference>
<feature type="transmembrane region" description="Helical" evidence="12">
    <location>
        <begin position="107"/>
        <end position="126"/>
    </location>
</feature>
<dbReference type="Pfam" id="PF08022">
    <property type="entry name" value="FAD_binding_8"/>
    <property type="match status" value="1"/>
</dbReference>
<evidence type="ECO:0000256" key="12">
    <source>
        <dbReference type="SAM" id="Phobius"/>
    </source>
</evidence>
<dbReference type="Proteomes" id="UP001215151">
    <property type="component" value="Unassembled WGS sequence"/>
</dbReference>
<feature type="compositionally biased region" description="Polar residues" evidence="11">
    <location>
        <begin position="530"/>
        <end position="540"/>
    </location>
</feature>
<evidence type="ECO:0000256" key="5">
    <source>
        <dbReference type="ARBA" id="ARBA00022982"/>
    </source>
</evidence>
<dbReference type="GO" id="GO:0006879">
    <property type="term" value="P:intracellular iron ion homeostasis"/>
    <property type="evidence" value="ECO:0007669"/>
    <property type="project" value="TreeGrafter"/>
</dbReference>
<comment type="caution">
    <text evidence="14">The sequence shown here is derived from an EMBL/GenBank/DDBJ whole genome shotgun (WGS) entry which is preliminary data.</text>
</comment>
<dbReference type="PANTHER" id="PTHR32361:SF9">
    <property type="entry name" value="FERRIC REDUCTASE TRANSMEMBRANE COMPONENT 3-RELATED"/>
    <property type="match status" value="1"/>
</dbReference>
<dbReference type="InterPro" id="IPR051410">
    <property type="entry name" value="Ferric/Cupric_Reductase"/>
</dbReference>
<dbReference type="GO" id="GO:0015677">
    <property type="term" value="P:copper ion import"/>
    <property type="evidence" value="ECO:0007669"/>
    <property type="project" value="TreeGrafter"/>
</dbReference>
<dbReference type="CDD" id="cd06186">
    <property type="entry name" value="NOX_Duox_like_FAD_NADP"/>
    <property type="match status" value="1"/>
</dbReference>
<feature type="transmembrane region" description="Helical" evidence="12">
    <location>
        <begin position="183"/>
        <end position="203"/>
    </location>
</feature>
<dbReference type="EMBL" id="JAPEVG010000278">
    <property type="protein sequence ID" value="KAJ8469700.1"/>
    <property type="molecule type" value="Genomic_DNA"/>
</dbReference>
<dbReference type="SFLD" id="SFLDS00052">
    <property type="entry name" value="Ferric_Reductase_Domain"/>
    <property type="match status" value="1"/>
</dbReference>
<sequence>MALSSALNAVLASRAAVNPDKTIRKARASAYPHQLWWLIASFIAFIAIFHFGSWAVEKYSARQRSAQRPASTHRASWRRFPLALVNAYRVVAFRWTVKVGQWRTLTFAEVFITCAYIVALYTWAFVNTTSLTGDKLNVSYWDNRAGVLGASQLPLVVALGTKNNALSYITGISYDKLKYIHRMIARTVFVLLWTHGITRLVVLSDPGQYPGWFIPLGIIAMSAFTVLILVSLRPVREKVYELFYYVHVLTVLIILLAAYFHAADMQFGFYLWPCFIIWGLDRAVRLVRLIYYNHLYFGFSAASNRLDASVELLSPHLVRLRMQRPPHFRWTPGQEAYLAMPTVSKLIIESHPFTIASVDGRYALAGTQQQDAEKNASETGSDDGTTSYWNELVFLIHVREGYTRRLANSATKGERVKVLVDGPYGFSPNLDADDAVILIAGGSGVSYTLSTFLGVLSNVHKGKSKCRKVVFIWAIREASHMEWVDKTLAKALELAPSDLDVAVRIFVTARNDRSNVPALDDNESVHSSEDTNPSKSRPSSLLNFPAVQVAQGRPDIPALLGEEVATNAGRMSVTVCGSHGIAQACRKALRIPMSVTLEGGPSVVLHVESFGFA</sequence>
<dbReference type="SUPFAM" id="SSF52343">
    <property type="entry name" value="Ferredoxin reductase-like, C-terminal NADP-linked domain"/>
    <property type="match status" value="1"/>
</dbReference>
<evidence type="ECO:0000313" key="14">
    <source>
        <dbReference type="EMBL" id="KAJ8469700.1"/>
    </source>
</evidence>
<dbReference type="SFLD" id="SFLDG01168">
    <property type="entry name" value="Ferric_reductase_subgroup_(FRE"/>
    <property type="match status" value="1"/>
</dbReference>
<dbReference type="Pfam" id="PF08030">
    <property type="entry name" value="NAD_binding_6"/>
    <property type="match status" value="1"/>
</dbReference>
<keyword evidence="4 12" id="KW-0812">Transmembrane</keyword>
<accession>A0AAD7X8X3</accession>
<dbReference type="GO" id="GO:0006826">
    <property type="term" value="P:iron ion transport"/>
    <property type="evidence" value="ECO:0007669"/>
    <property type="project" value="TreeGrafter"/>
</dbReference>
<name>A0AAD7X8X3_9APHY</name>
<evidence type="ECO:0000256" key="9">
    <source>
        <dbReference type="ARBA" id="ARBA00023136"/>
    </source>
</evidence>
<dbReference type="InterPro" id="IPR017927">
    <property type="entry name" value="FAD-bd_FR_type"/>
</dbReference>
<keyword evidence="3" id="KW-0813">Transport</keyword>
<evidence type="ECO:0000256" key="1">
    <source>
        <dbReference type="ARBA" id="ARBA00004141"/>
    </source>
</evidence>
<protein>
    <recommendedName>
        <fullName evidence="13">FAD-binding FR-type domain-containing protein</fullName>
    </recommendedName>
</protein>